<evidence type="ECO:0000313" key="2">
    <source>
        <dbReference type="EMBL" id="RYN47631.1"/>
    </source>
</evidence>
<dbReference type="EMBL" id="PDXA01000025">
    <property type="protein sequence ID" value="RYN47631.1"/>
    <property type="molecule type" value="Genomic_DNA"/>
</dbReference>
<organism evidence="2 3">
    <name type="scientific">Alternaria tenuissima</name>
    <dbReference type="NCBI Taxonomy" id="119927"/>
    <lineage>
        <taxon>Eukaryota</taxon>
        <taxon>Fungi</taxon>
        <taxon>Dikarya</taxon>
        <taxon>Ascomycota</taxon>
        <taxon>Pezizomycotina</taxon>
        <taxon>Dothideomycetes</taxon>
        <taxon>Pleosporomycetidae</taxon>
        <taxon>Pleosporales</taxon>
        <taxon>Pleosporineae</taxon>
        <taxon>Pleosporaceae</taxon>
        <taxon>Alternaria</taxon>
        <taxon>Alternaria sect. Alternaria</taxon>
        <taxon>Alternaria alternata complex</taxon>
    </lineage>
</organism>
<reference evidence="3" key="1">
    <citation type="journal article" date="2019" name="bioRxiv">
        <title>Genomics, evolutionary history and diagnostics of the Alternaria alternata species group including apple and Asian pear pathotypes.</title>
        <authorList>
            <person name="Armitage A.D."/>
            <person name="Cockerton H.M."/>
            <person name="Sreenivasaprasad S."/>
            <person name="Woodhall J.W."/>
            <person name="Lane C.R."/>
            <person name="Harrison R.J."/>
            <person name="Clarkson J.P."/>
        </authorList>
    </citation>
    <scope>NUCLEOTIDE SEQUENCE [LARGE SCALE GENOMIC DNA]</scope>
    <source>
        <strain evidence="3">FERA 1082</strain>
    </source>
</reference>
<gene>
    <name evidence="2" type="ORF">AA0114_g7602</name>
</gene>
<evidence type="ECO:0000256" key="1">
    <source>
        <dbReference type="SAM" id="MobiDB-lite"/>
    </source>
</evidence>
<protein>
    <submittedName>
        <fullName evidence="2">Uncharacterized protein</fullName>
    </submittedName>
</protein>
<evidence type="ECO:0000313" key="3">
    <source>
        <dbReference type="Proteomes" id="UP000292402"/>
    </source>
</evidence>
<feature type="region of interest" description="Disordered" evidence="1">
    <location>
        <begin position="75"/>
        <end position="94"/>
    </location>
</feature>
<proteinExistence type="predicted"/>
<dbReference type="AlphaFoldDB" id="A0A4Q4MC49"/>
<dbReference type="OrthoDB" id="3695680at2759"/>
<sequence length="474" mass="54371">MSIDGTPAGWPFDSVEEWALFQYALYPEQGYYLGFEPYDSDRDRESSEEDWEEWSKMQNAEFENEHLDHDRATNDLQQQQHHDQNDVSSESEAQADAEIAESIGMIALEDKVQLTKTIKDGIDRCKQAMEIDSAKLKQDIQNANRSFHAEIDLMNEWHERIKAQDLILDKRKEIHVRLPTNQVITPAHNALVDEDAKEGILIAESFGAIKTEKANIRAKLASQVEKAEDTFKRDSVTLSTQIECLRNVAESSGIDLDTGFDEYVFRKPVIGVQSSTQVQGPSSTRSRQSNTANANKGQESTVPIVSVVEEDCFNYGRIQEELFRVNRIIDRIQDGASIPDMRKFIKYGELVLSELVHHRDSADEAAAKGRQDTKLSKETALDDLVHEQARIKKIHVGVGHLWEHDNQGLWQETYDLCREEIVSVKKELQALENLDFRCEEKVNKRHWDSKELLVKQIKFYNSLLSLAKRHFANR</sequence>
<comment type="caution">
    <text evidence="2">The sequence shown here is derived from an EMBL/GenBank/DDBJ whole genome shotgun (WGS) entry which is preliminary data.</text>
</comment>
<dbReference type="Proteomes" id="UP000292402">
    <property type="component" value="Unassembled WGS sequence"/>
</dbReference>
<accession>A0A4Q4MC49</accession>
<feature type="region of interest" description="Disordered" evidence="1">
    <location>
        <begin position="36"/>
        <end position="56"/>
    </location>
</feature>
<feature type="region of interest" description="Disordered" evidence="1">
    <location>
        <begin position="275"/>
        <end position="299"/>
    </location>
</feature>
<name>A0A4Q4MC49_9PLEO</name>